<name>A0ACB9ZEK7_9PEZI</name>
<sequence>MQLKPKPALTTLPTGLARQRMEDAVNVYHPGYCPPLPLLSLAATDPGGIYYGVLYYACCTLAGNIWDETEGRGPQSTGPFFSHDTDPSSERLVFTNDIAPPGRYYFHVPPYSPGSPYPIVSKFADWLFPESLPRPWADLKAEWATPTTIVPTVSNPLRTPCRITGTYPVQNTHVMPISSNRWLKTNNMRRFYRPSWRGRQTEDCPQNKIWLRNDLHYYHDENKIMLFPKRDDDNQRRYSLATHVLNPPDKTEDDGVEAITLYQNIPTLPFPYVPVEFLFARFAWAIFTNRVVELFADADTDDDTEYAIYTVVFENNTRSYQDIKLRFGQFAQLPPKATGTSRQSLTGVQLSTGVGHQSSTGEKRDRSQVDQDDAADDHPVHSGREMVYSLRTGRMEWDMDDQPTRERGELVYSLRTGRLEWEQDDGGLDSDHSASDHSVGDHSSDDTDTDDEHERPTKRSRSRSYSSHEGHGNFEIERKSAPSSEHPVSEHPVSEHAVPDLAGSTISSFSSSDQSSNHSASLNHTLPRPDVLSDVLSNVTNDPSNVSRDMSSKVPMKASRGFYTRVANNRSR</sequence>
<keyword evidence="2" id="KW-1185">Reference proteome</keyword>
<proteinExistence type="predicted"/>
<dbReference type="EMBL" id="MU393428">
    <property type="protein sequence ID" value="KAI4869771.1"/>
    <property type="molecule type" value="Genomic_DNA"/>
</dbReference>
<evidence type="ECO:0000313" key="2">
    <source>
        <dbReference type="Proteomes" id="UP001497700"/>
    </source>
</evidence>
<protein>
    <submittedName>
        <fullName evidence="1">Uncharacterized protein</fullName>
    </submittedName>
</protein>
<comment type="caution">
    <text evidence="1">The sequence shown here is derived from an EMBL/GenBank/DDBJ whole genome shotgun (WGS) entry which is preliminary data.</text>
</comment>
<reference evidence="1 2" key="1">
    <citation type="journal article" date="2022" name="New Phytol.">
        <title>Ecological generalism drives hyperdiversity of secondary metabolite gene clusters in xylarialean endophytes.</title>
        <authorList>
            <person name="Franco M.E.E."/>
            <person name="Wisecaver J.H."/>
            <person name="Arnold A.E."/>
            <person name="Ju Y.M."/>
            <person name="Slot J.C."/>
            <person name="Ahrendt S."/>
            <person name="Moore L.P."/>
            <person name="Eastman K.E."/>
            <person name="Scott K."/>
            <person name="Konkel Z."/>
            <person name="Mondo S.J."/>
            <person name="Kuo A."/>
            <person name="Hayes R.D."/>
            <person name="Haridas S."/>
            <person name="Andreopoulos B."/>
            <person name="Riley R."/>
            <person name="LaButti K."/>
            <person name="Pangilinan J."/>
            <person name="Lipzen A."/>
            <person name="Amirebrahimi M."/>
            <person name="Yan J."/>
            <person name="Adam C."/>
            <person name="Keymanesh K."/>
            <person name="Ng V."/>
            <person name="Louie K."/>
            <person name="Northen T."/>
            <person name="Drula E."/>
            <person name="Henrissat B."/>
            <person name="Hsieh H.M."/>
            <person name="Youens-Clark K."/>
            <person name="Lutzoni F."/>
            <person name="Miadlikowska J."/>
            <person name="Eastwood D.C."/>
            <person name="Hamelin R.C."/>
            <person name="Grigoriev I.V."/>
            <person name="U'Ren J.M."/>
        </authorList>
    </citation>
    <scope>NUCLEOTIDE SEQUENCE [LARGE SCALE GENOMIC DNA]</scope>
    <source>
        <strain evidence="1 2">CBS 119005</strain>
    </source>
</reference>
<dbReference type="Proteomes" id="UP001497700">
    <property type="component" value="Unassembled WGS sequence"/>
</dbReference>
<evidence type="ECO:0000313" key="1">
    <source>
        <dbReference type="EMBL" id="KAI4869771.1"/>
    </source>
</evidence>
<accession>A0ACB9ZEK7</accession>
<gene>
    <name evidence="1" type="ORF">F4820DRAFT_405885</name>
</gene>
<organism evidence="1 2">
    <name type="scientific">Hypoxylon rubiginosum</name>
    <dbReference type="NCBI Taxonomy" id="110542"/>
    <lineage>
        <taxon>Eukaryota</taxon>
        <taxon>Fungi</taxon>
        <taxon>Dikarya</taxon>
        <taxon>Ascomycota</taxon>
        <taxon>Pezizomycotina</taxon>
        <taxon>Sordariomycetes</taxon>
        <taxon>Xylariomycetidae</taxon>
        <taxon>Xylariales</taxon>
        <taxon>Hypoxylaceae</taxon>
        <taxon>Hypoxylon</taxon>
    </lineage>
</organism>